<dbReference type="EMBL" id="FLQU01000244">
    <property type="protein sequence ID" value="SBS83055.1"/>
    <property type="molecule type" value="Genomic_DNA"/>
</dbReference>
<gene>
    <name evidence="11" type="ORF">POVCU1_016780</name>
    <name evidence="10" type="ORF">POVCU2_0018670</name>
</gene>
<feature type="transmembrane region" description="Helical" evidence="9">
    <location>
        <begin position="670"/>
        <end position="689"/>
    </location>
</feature>
<dbReference type="Pfam" id="PF07690">
    <property type="entry name" value="MFS_1"/>
    <property type="match status" value="1"/>
</dbReference>
<keyword evidence="3" id="KW-0813">Transport</keyword>
<evidence type="ECO:0000313" key="12">
    <source>
        <dbReference type="Proteomes" id="UP000078546"/>
    </source>
</evidence>
<evidence type="ECO:0000256" key="1">
    <source>
        <dbReference type="ARBA" id="ARBA00004141"/>
    </source>
</evidence>
<feature type="transmembrane region" description="Helical" evidence="9">
    <location>
        <begin position="610"/>
        <end position="631"/>
    </location>
</feature>
<dbReference type="GO" id="GO:0016020">
    <property type="term" value="C:membrane"/>
    <property type="evidence" value="ECO:0007669"/>
    <property type="project" value="UniProtKB-SubCell"/>
</dbReference>
<dbReference type="GO" id="GO:0022857">
    <property type="term" value="F:transmembrane transporter activity"/>
    <property type="evidence" value="ECO:0007669"/>
    <property type="project" value="InterPro"/>
</dbReference>
<feature type="transmembrane region" description="Helical" evidence="9">
    <location>
        <begin position="358"/>
        <end position="385"/>
    </location>
</feature>
<feature type="transmembrane region" description="Helical" evidence="9">
    <location>
        <begin position="213"/>
        <end position="236"/>
    </location>
</feature>
<evidence type="ECO:0000256" key="9">
    <source>
        <dbReference type="SAM" id="Phobius"/>
    </source>
</evidence>
<organism evidence="10 13">
    <name type="scientific">Plasmodium ovale curtisi</name>
    <dbReference type="NCBI Taxonomy" id="864141"/>
    <lineage>
        <taxon>Eukaryota</taxon>
        <taxon>Sar</taxon>
        <taxon>Alveolata</taxon>
        <taxon>Apicomplexa</taxon>
        <taxon>Aconoidasida</taxon>
        <taxon>Haemosporida</taxon>
        <taxon>Plasmodiidae</taxon>
        <taxon>Plasmodium</taxon>
        <taxon>Plasmodium (Plasmodium)</taxon>
    </lineage>
</organism>
<evidence type="ECO:0000256" key="2">
    <source>
        <dbReference type="ARBA" id="ARBA00006595"/>
    </source>
</evidence>
<dbReference type="PANTHER" id="PTHR20772:SF2">
    <property type="entry name" value="PROTEIN FMP42"/>
    <property type="match status" value="1"/>
</dbReference>
<feature type="transmembrane region" description="Helical" evidence="9">
    <location>
        <begin position="548"/>
        <end position="571"/>
    </location>
</feature>
<dbReference type="InterPro" id="IPR011701">
    <property type="entry name" value="MFS"/>
</dbReference>
<evidence type="ECO:0000256" key="8">
    <source>
        <dbReference type="SAM" id="MobiDB-lite"/>
    </source>
</evidence>
<evidence type="ECO:0000313" key="11">
    <source>
        <dbReference type="EMBL" id="SBS89618.1"/>
    </source>
</evidence>
<dbReference type="Gene3D" id="1.20.1250.20">
    <property type="entry name" value="MFS general substrate transporter like domains"/>
    <property type="match status" value="1"/>
</dbReference>
<keyword evidence="5" id="KW-0029">Amino-acid transport</keyword>
<name>A0A1A8VTQ8_PLAOA</name>
<feature type="transmembrane region" description="Helical" evidence="9">
    <location>
        <begin position="709"/>
        <end position="726"/>
    </location>
</feature>
<feature type="transmembrane region" description="Helical" evidence="9">
    <location>
        <begin position="248"/>
        <end position="266"/>
    </location>
</feature>
<feature type="transmembrane region" description="Helical" evidence="9">
    <location>
        <begin position="583"/>
        <end position="603"/>
    </location>
</feature>
<dbReference type="GO" id="GO:0006865">
    <property type="term" value="P:amino acid transport"/>
    <property type="evidence" value="ECO:0007669"/>
    <property type="project" value="UniProtKB-KW"/>
</dbReference>
<dbReference type="InterPro" id="IPR052599">
    <property type="entry name" value="SLC43A_AATransporter"/>
</dbReference>
<reference evidence="12 13" key="1">
    <citation type="submission" date="2016-05" db="EMBL/GenBank/DDBJ databases">
        <authorList>
            <person name="Naeem Raeece"/>
        </authorList>
    </citation>
    <scope>NUCLEOTIDE SEQUENCE [LARGE SCALE GENOMIC DNA]</scope>
</reference>
<reference evidence="10" key="2">
    <citation type="submission" date="2016-05" db="EMBL/GenBank/DDBJ databases">
        <authorList>
            <person name="Lavstsen T."/>
            <person name="Jespersen J.S."/>
        </authorList>
    </citation>
    <scope>NUCLEOTIDE SEQUENCE [LARGE SCALE GENOMIC DNA]</scope>
</reference>
<protein>
    <recommendedName>
        <fullName evidence="14">Transporter</fullName>
    </recommendedName>
</protein>
<comment type="similarity">
    <text evidence="2">Belongs to the SLC43A transporter (TC 2.A.1.44) family.</text>
</comment>
<accession>A0A1A8VTQ8</accession>
<proteinExistence type="inferred from homology"/>
<feature type="transmembrane region" description="Helical" evidence="9">
    <location>
        <begin position="294"/>
        <end position="312"/>
    </location>
</feature>
<feature type="region of interest" description="Disordered" evidence="8">
    <location>
        <begin position="70"/>
        <end position="109"/>
    </location>
</feature>
<evidence type="ECO:0000256" key="6">
    <source>
        <dbReference type="ARBA" id="ARBA00022989"/>
    </source>
</evidence>
<feature type="transmembrane region" description="Helical" evidence="9">
    <location>
        <begin position="391"/>
        <end position="413"/>
    </location>
</feature>
<dbReference type="SUPFAM" id="SSF103473">
    <property type="entry name" value="MFS general substrate transporter"/>
    <property type="match status" value="1"/>
</dbReference>
<evidence type="ECO:0000313" key="10">
    <source>
        <dbReference type="EMBL" id="SBS83055.1"/>
    </source>
</evidence>
<comment type="subcellular location">
    <subcellularLocation>
        <location evidence="1">Membrane</location>
        <topology evidence="1">Multi-pass membrane protein</topology>
    </subcellularLocation>
</comment>
<evidence type="ECO:0000256" key="3">
    <source>
        <dbReference type="ARBA" id="ARBA00022448"/>
    </source>
</evidence>
<evidence type="ECO:0000256" key="5">
    <source>
        <dbReference type="ARBA" id="ARBA00022970"/>
    </source>
</evidence>
<keyword evidence="4 9" id="KW-0812">Transmembrane</keyword>
<feature type="transmembrane region" description="Helical" evidence="9">
    <location>
        <begin position="159"/>
        <end position="179"/>
    </location>
</feature>
<evidence type="ECO:0008006" key="14">
    <source>
        <dbReference type="Google" id="ProtNLM"/>
    </source>
</evidence>
<dbReference type="Proteomes" id="UP000078560">
    <property type="component" value="Unassembled WGS sequence"/>
</dbReference>
<keyword evidence="6 9" id="KW-1133">Transmembrane helix</keyword>
<dbReference type="Proteomes" id="UP000078546">
    <property type="component" value="Unassembled WGS sequence"/>
</dbReference>
<dbReference type="EMBL" id="FLQV01000310">
    <property type="protein sequence ID" value="SBS89618.1"/>
    <property type="molecule type" value="Genomic_DNA"/>
</dbReference>
<dbReference type="AlphaFoldDB" id="A0A1A8VTQ8"/>
<dbReference type="InterPro" id="IPR036259">
    <property type="entry name" value="MFS_trans_sf"/>
</dbReference>
<dbReference type="PANTHER" id="PTHR20772">
    <property type="entry name" value="PROTEIN FMP42"/>
    <property type="match status" value="1"/>
</dbReference>
<evidence type="ECO:0000256" key="7">
    <source>
        <dbReference type="ARBA" id="ARBA00023136"/>
    </source>
</evidence>
<evidence type="ECO:0000313" key="13">
    <source>
        <dbReference type="Proteomes" id="UP000078560"/>
    </source>
</evidence>
<keyword evidence="7 9" id="KW-0472">Membrane</keyword>
<feature type="transmembrane region" description="Helical" evidence="9">
    <location>
        <begin position="637"/>
        <end position="658"/>
    </location>
</feature>
<evidence type="ECO:0000256" key="4">
    <source>
        <dbReference type="ARBA" id="ARBA00022692"/>
    </source>
</evidence>
<sequence length="733" mass="85257">MGNSDTVLYEGNVHKGTLRHFSADDKTTVFGGKIRTRKEIMNVSENAEKIMNVSEDAEKNMNVSENTEKNMNVSENEEKITSISQIGATDKCEEKNRKRNAKQSKYVTERQERGSKNKFACGTLNRLHRNPYTNTSFKHATHLPVDVNNMGERKNRVTIFLFMYSIATTAIVYQNYIFIANLFKKYRAFEWLCKNEKKQITDHFFLCIEQENYIQFLLVTGFIVQFLSGSIGSILIKIFSKKKFISKIAFIFLLMGWIVLSVSLSYSKFYMEKYVDSNEQSREEQNVEQYMEKIFKRISFFLNVAFMCFGIGSDNSYLPIIYYINEKYPVDDEIVETKTNVTENKLNMLKNILRNKNYILISTMSSLAVLSLFVGNVLIITLNFFEFENNVIVILMIYIMVCIIPSFFISNLLDKHDHCDEVKKVEEERKKSKYIRCNSAGFSGNKNPDKTFPKRENVTVDTSRDYTSVHIYNLDGYDVDEKKSPPSLPYEEGVLTNGRRVGSDEVNRIDPMDRSDARELCNEKKENGNYPFKSIDWSRVKKQVSSPFYAFIVVEFFTITFSICFFMFSLFDIYENNAFGNTLNVYSLILPSSFIITLVFGIIADVIGIYNFVSFNLVLGIAVFLLIWFYHNTRSVVVGYLSLIVYFFHQSFFANHMYMYMSTVFKEENFSVLIGIINTFASVAFFLSFKIYEYIKYQKNSVYSKITTEVIISTYVLIFLFHTFYIKRSASYG</sequence>